<organism evidence="1">
    <name type="scientific">marine sediment metagenome</name>
    <dbReference type="NCBI Taxonomy" id="412755"/>
    <lineage>
        <taxon>unclassified sequences</taxon>
        <taxon>metagenomes</taxon>
        <taxon>ecological metagenomes</taxon>
    </lineage>
</organism>
<name>X1UT26_9ZZZZ</name>
<dbReference type="InterPro" id="IPR029470">
    <property type="entry name" value="PDDEXK_4"/>
</dbReference>
<sequence length="151" mass="17186">MNTESVLGPGIFAPAPRRGEVEDVEAVARFLQRYQNLKDAQTWRDVENFKQAFSSLHPVIQSMLNDAEEQNRLQAASFNVFRVLHLEAKADEVHTTFLADLLNPKGAHGQKHLFLQAFLDAMLNSHGNFPPPEKSIEQHTWFVESQKYIGE</sequence>
<evidence type="ECO:0000313" key="1">
    <source>
        <dbReference type="EMBL" id="GAJ03031.1"/>
    </source>
</evidence>
<dbReference type="EMBL" id="BARW01034008">
    <property type="protein sequence ID" value="GAJ03031.1"/>
    <property type="molecule type" value="Genomic_DNA"/>
</dbReference>
<accession>X1UT26</accession>
<gene>
    <name evidence="1" type="ORF">S12H4_53426</name>
</gene>
<protein>
    <submittedName>
        <fullName evidence="1">Uncharacterized protein</fullName>
    </submittedName>
</protein>
<proteinExistence type="predicted"/>
<feature type="non-terminal residue" evidence="1">
    <location>
        <position position="151"/>
    </location>
</feature>
<dbReference type="Pfam" id="PF14281">
    <property type="entry name" value="PDDEXK_4"/>
    <property type="match status" value="1"/>
</dbReference>
<comment type="caution">
    <text evidence="1">The sequence shown here is derived from an EMBL/GenBank/DDBJ whole genome shotgun (WGS) entry which is preliminary data.</text>
</comment>
<reference evidence="1" key="1">
    <citation type="journal article" date="2014" name="Front. Microbiol.">
        <title>High frequency of phylogenetically diverse reductive dehalogenase-homologous genes in deep subseafloor sedimentary metagenomes.</title>
        <authorList>
            <person name="Kawai M."/>
            <person name="Futagami T."/>
            <person name="Toyoda A."/>
            <person name="Takaki Y."/>
            <person name="Nishi S."/>
            <person name="Hori S."/>
            <person name="Arai W."/>
            <person name="Tsubouchi T."/>
            <person name="Morono Y."/>
            <person name="Uchiyama I."/>
            <person name="Ito T."/>
            <person name="Fujiyama A."/>
            <person name="Inagaki F."/>
            <person name="Takami H."/>
        </authorList>
    </citation>
    <scope>NUCLEOTIDE SEQUENCE</scope>
    <source>
        <strain evidence="1">Expedition CK06-06</strain>
    </source>
</reference>
<dbReference type="AlphaFoldDB" id="X1UT26"/>